<dbReference type="SUPFAM" id="SSF52777">
    <property type="entry name" value="CoA-dependent acyltransferases"/>
    <property type="match status" value="1"/>
</dbReference>
<evidence type="ECO:0000313" key="3">
    <source>
        <dbReference type="Proteomes" id="UP000501316"/>
    </source>
</evidence>
<dbReference type="EMBL" id="CP046051">
    <property type="protein sequence ID" value="QKN24377.1"/>
    <property type="molecule type" value="Genomic_DNA"/>
</dbReference>
<name>A0A859DQK4_9FIRM</name>
<dbReference type="InterPro" id="IPR023213">
    <property type="entry name" value="CAT-like_dom_sf"/>
</dbReference>
<keyword evidence="4" id="KW-1185">Reference proteome</keyword>
<dbReference type="RefSeq" id="WP_086035297.1">
    <property type="nucleotide sequence ID" value="NZ_CP046051.1"/>
</dbReference>
<dbReference type="Gene3D" id="3.30.559.30">
    <property type="entry name" value="Nonribosomal peptide synthetase, condensation domain"/>
    <property type="match status" value="1"/>
</dbReference>
<reference evidence="2" key="3">
    <citation type="journal article" date="2022" name="Int. J. Syst. Evol. Microbiol.">
        <title>Caproicibacterium lactatifermentans sp. nov., isolated from pit clay used for the production of Chinese strong aroma-type liquor.</title>
        <authorList>
            <person name="Wang H."/>
            <person name="Gu Y."/>
            <person name="Zhao D."/>
            <person name="Qiao Z."/>
            <person name="Zheng J."/>
            <person name="Gao J."/>
            <person name="Ren C."/>
            <person name="Xu Y."/>
        </authorList>
    </citation>
    <scope>NUCLEOTIDE SEQUENCE</scope>
    <source>
        <strain evidence="2">JNU-WLY1368</strain>
    </source>
</reference>
<dbReference type="AlphaFoldDB" id="A0A859DQK4"/>
<dbReference type="Gene3D" id="3.30.559.10">
    <property type="entry name" value="Chloramphenicol acetyltransferase-like domain"/>
    <property type="match status" value="1"/>
</dbReference>
<dbReference type="Proteomes" id="UP000501316">
    <property type="component" value="Chromosome"/>
</dbReference>
<dbReference type="Proteomes" id="UP000509623">
    <property type="component" value="Chromosome"/>
</dbReference>
<dbReference type="EMBL" id="CP046161">
    <property type="protein sequence ID" value="QKO30609.1"/>
    <property type="molecule type" value="Genomic_DNA"/>
</dbReference>
<organism evidence="1 3">
    <name type="scientific">Caproicibacterium lactatifermentans</name>
    <dbReference type="NCBI Taxonomy" id="2666138"/>
    <lineage>
        <taxon>Bacteria</taxon>
        <taxon>Bacillati</taxon>
        <taxon>Bacillota</taxon>
        <taxon>Clostridia</taxon>
        <taxon>Eubacteriales</taxon>
        <taxon>Oscillospiraceae</taxon>
        <taxon>Caproicibacterium</taxon>
    </lineage>
</organism>
<evidence type="ECO:0000313" key="4">
    <source>
        <dbReference type="Proteomes" id="UP000509623"/>
    </source>
</evidence>
<sequence length="421" mass="48322">MSHSKFRWARLDTAAKIFPCTSSRRDPKVFCFVCELKELVQPGPLQQALEQTLELFPGFQVILKRGMFWYYLEESDIRPVARKEYRPPCSPLYDRDVHTLLFEVTYYECHVNLEVFHAVSDGTGAMHFLRVLIFRYLQIVHPKELGGLPDLDYDASETQSMDDSFERYANHQKKPKTRHVHRALHLHGTKEPDGNLNVVIGTAPVKALLDYSHRCKTSLTMVLCALVIRAIRSEMPVRDLKRPVVLAVPVNLRNHFRSASARNFFSVMDVGYNFSKGDGSMQDILHTLEQQFQKGLSPAELQYRVNQYIGLIRNPFARISPLSCKDFAMRVGYRSTSRKETSAVSNVGIIHMPPQVAPYLRQFAVFVSTEKMQLCSLTYEDKITFSFSSAFADTDIQRCFFRFLTAEGIPVEVDTNLSENR</sequence>
<reference evidence="3 4" key="1">
    <citation type="submission" date="2019-11" db="EMBL/GenBank/DDBJ databases">
        <authorList>
            <person name="Ren C."/>
            <person name="Wang H."/>
            <person name="Xu Y."/>
        </authorList>
    </citation>
    <scope>NUCLEOTIDE SEQUENCE [LARGE SCALE GENOMIC DNA]</scope>
    <source>
        <strain evidence="4">JNU-WLY1368</strain>
        <strain evidence="1 3">LBM 19010</strain>
    </source>
</reference>
<dbReference type="KEGG" id="clf:GJQ69_07720"/>
<gene>
    <name evidence="1" type="ORF">GJQ69_07720</name>
    <name evidence="2" type="ORF">GKP14_06085</name>
</gene>
<evidence type="ECO:0000313" key="1">
    <source>
        <dbReference type="EMBL" id="QKN24377.1"/>
    </source>
</evidence>
<evidence type="ECO:0008006" key="5">
    <source>
        <dbReference type="Google" id="ProtNLM"/>
    </source>
</evidence>
<reference evidence="2" key="2">
    <citation type="journal article" date="2021" name="Appl. Environ. Microbiol.">
        <title>Adaptability of a Caproate-Producing Bacterium Contributes to Its Dominance in an Anaerobic Fermentation System.</title>
        <authorList>
            <person name="Wang H."/>
            <person name="Gu Y."/>
            <person name="Zhou W."/>
            <person name="Zhao D."/>
            <person name="Qiao Z."/>
            <person name="Zheng J."/>
            <person name="Gao J."/>
            <person name="Chen X."/>
            <person name="Ren C."/>
            <person name="Xu Y."/>
        </authorList>
    </citation>
    <scope>NUCLEOTIDE SEQUENCE</scope>
    <source>
        <strain evidence="2">JNU-WLY1368</strain>
    </source>
</reference>
<evidence type="ECO:0000313" key="2">
    <source>
        <dbReference type="EMBL" id="QKO30609.1"/>
    </source>
</evidence>
<accession>A0A859DQK4</accession>
<proteinExistence type="predicted"/>
<protein>
    <recommendedName>
        <fullName evidence="5">Alcohol acetyltransferase</fullName>
    </recommendedName>
</protein>